<evidence type="ECO:0000313" key="2">
    <source>
        <dbReference type="EMBL" id="TFK78759.1"/>
    </source>
</evidence>
<proteinExistence type="predicted"/>
<dbReference type="Proteomes" id="UP000308197">
    <property type="component" value="Unassembled WGS sequence"/>
</dbReference>
<feature type="compositionally biased region" description="Polar residues" evidence="1">
    <location>
        <begin position="86"/>
        <end position="116"/>
    </location>
</feature>
<reference evidence="2 3" key="1">
    <citation type="journal article" date="2019" name="Nat. Ecol. Evol.">
        <title>Megaphylogeny resolves global patterns of mushroom evolution.</title>
        <authorList>
            <person name="Varga T."/>
            <person name="Krizsan K."/>
            <person name="Foldi C."/>
            <person name="Dima B."/>
            <person name="Sanchez-Garcia M."/>
            <person name="Sanchez-Ramirez S."/>
            <person name="Szollosi G.J."/>
            <person name="Szarkandi J.G."/>
            <person name="Papp V."/>
            <person name="Albert L."/>
            <person name="Andreopoulos W."/>
            <person name="Angelini C."/>
            <person name="Antonin V."/>
            <person name="Barry K.W."/>
            <person name="Bougher N.L."/>
            <person name="Buchanan P."/>
            <person name="Buyck B."/>
            <person name="Bense V."/>
            <person name="Catcheside P."/>
            <person name="Chovatia M."/>
            <person name="Cooper J."/>
            <person name="Damon W."/>
            <person name="Desjardin D."/>
            <person name="Finy P."/>
            <person name="Geml J."/>
            <person name="Haridas S."/>
            <person name="Hughes K."/>
            <person name="Justo A."/>
            <person name="Karasinski D."/>
            <person name="Kautmanova I."/>
            <person name="Kiss B."/>
            <person name="Kocsube S."/>
            <person name="Kotiranta H."/>
            <person name="LaButti K.M."/>
            <person name="Lechner B.E."/>
            <person name="Liimatainen K."/>
            <person name="Lipzen A."/>
            <person name="Lukacs Z."/>
            <person name="Mihaltcheva S."/>
            <person name="Morgado L.N."/>
            <person name="Niskanen T."/>
            <person name="Noordeloos M.E."/>
            <person name="Ohm R.A."/>
            <person name="Ortiz-Santana B."/>
            <person name="Ovrebo C."/>
            <person name="Racz N."/>
            <person name="Riley R."/>
            <person name="Savchenko A."/>
            <person name="Shiryaev A."/>
            <person name="Soop K."/>
            <person name="Spirin V."/>
            <person name="Szebenyi C."/>
            <person name="Tomsovsky M."/>
            <person name="Tulloss R.E."/>
            <person name="Uehling J."/>
            <person name="Grigoriev I.V."/>
            <person name="Vagvolgyi C."/>
            <person name="Papp T."/>
            <person name="Martin F.M."/>
            <person name="Miettinen O."/>
            <person name="Hibbett D.S."/>
            <person name="Nagy L.G."/>
        </authorList>
    </citation>
    <scope>NUCLEOTIDE SEQUENCE [LARGE SCALE GENOMIC DNA]</scope>
    <source>
        <strain evidence="2 3">HHB13444</strain>
    </source>
</reference>
<accession>A0A5C3NPX7</accession>
<name>A0A5C3NPX7_9APHY</name>
<feature type="region of interest" description="Disordered" evidence="1">
    <location>
        <begin position="59"/>
        <end position="116"/>
    </location>
</feature>
<evidence type="ECO:0000256" key="1">
    <source>
        <dbReference type="SAM" id="MobiDB-lite"/>
    </source>
</evidence>
<protein>
    <submittedName>
        <fullName evidence="2">Uncharacterized protein</fullName>
    </submittedName>
</protein>
<keyword evidence="3" id="KW-1185">Reference proteome</keyword>
<dbReference type="AlphaFoldDB" id="A0A5C3NPX7"/>
<gene>
    <name evidence="2" type="ORF">K466DRAFT_570639</name>
</gene>
<sequence length="502" mass="55087">MSLNTAPSSPSLRIIEYQPPAKLDGALRVPQFYADPEERRACHAAARAAAGLLALHDQRAPTPDVLRDSPSPTRASPICTPEEPSSACQPGNAQGVNLTTSDLSASTTEGNTTVSQTDGYLIQVTMHYVEHTRGPPGRGSKVVTKERPVTKMVNASLRDIARADFVRVFLEAHALSDQYAAGPLSGPQFRLWWTGVNKGAAFTIENDSEFSVARTAILGQRSNRVNVEFNQSDLNGFHIRPKRPLPLEPVPHAGTDDELVSGRGVPRVEHFPDGTQLHGAIILELQKRHECNDHPTEHNAPGHCYKPAGRGPDGHVRLNIRRLKAWAAAMAAGEATKFVPPNSDDFDADRIKARGRAGPHTAPHMFMPPAPSMPGDPHSMYYMPPPYNPWLAYVPPPLAYSSGYMPQTPSRRQYRTPPTSPLPPQAEEIHQFLVALLAKRDVDLLSCEAALTAQDFTPDILPDVTLARLIEVTGAVEGRVMKMRQFAKEWVARQQEKRKVSM</sequence>
<organism evidence="2 3">
    <name type="scientific">Polyporus arcularius HHB13444</name>
    <dbReference type="NCBI Taxonomy" id="1314778"/>
    <lineage>
        <taxon>Eukaryota</taxon>
        <taxon>Fungi</taxon>
        <taxon>Dikarya</taxon>
        <taxon>Basidiomycota</taxon>
        <taxon>Agaricomycotina</taxon>
        <taxon>Agaricomycetes</taxon>
        <taxon>Polyporales</taxon>
        <taxon>Polyporaceae</taxon>
        <taxon>Polyporus</taxon>
    </lineage>
</organism>
<dbReference type="EMBL" id="ML212343">
    <property type="protein sequence ID" value="TFK78759.1"/>
    <property type="molecule type" value="Genomic_DNA"/>
</dbReference>
<evidence type="ECO:0000313" key="3">
    <source>
        <dbReference type="Proteomes" id="UP000308197"/>
    </source>
</evidence>
<dbReference type="InParanoid" id="A0A5C3NPX7"/>